<protein>
    <submittedName>
        <fullName evidence="1">Uncharacterized protein</fullName>
    </submittedName>
</protein>
<evidence type="ECO:0000313" key="1">
    <source>
        <dbReference type="EMBL" id="SFN88252.1"/>
    </source>
</evidence>
<gene>
    <name evidence="1" type="ORF">SAMN05660359_00413</name>
</gene>
<dbReference type="EMBL" id="FOWE01000001">
    <property type="protein sequence ID" value="SFN88252.1"/>
    <property type="molecule type" value="Genomic_DNA"/>
</dbReference>
<organism evidence="1 2">
    <name type="scientific">Geodermatophilus obscurus</name>
    <dbReference type="NCBI Taxonomy" id="1861"/>
    <lineage>
        <taxon>Bacteria</taxon>
        <taxon>Bacillati</taxon>
        <taxon>Actinomycetota</taxon>
        <taxon>Actinomycetes</taxon>
        <taxon>Geodermatophilales</taxon>
        <taxon>Geodermatophilaceae</taxon>
        <taxon>Geodermatophilus</taxon>
    </lineage>
</organism>
<keyword evidence="2" id="KW-1185">Reference proteome</keyword>
<dbReference type="AlphaFoldDB" id="A0A1I5CMZ1"/>
<reference evidence="2" key="1">
    <citation type="submission" date="2016-10" db="EMBL/GenBank/DDBJ databases">
        <authorList>
            <person name="Varghese N."/>
            <person name="Submissions S."/>
        </authorList>
    </citation>
    <scope>NUCLEOTIDE SEQUENCE [LARGE SCALE GENOMIC DNA]</scope>
    <source>
        <strain evidence="2">DSM 43161</strain>
    </source>
</reference>
<dbReference type="Proteomes" id="UP000183642">
    <property type="component" value="Unassembled WGS sequence"/>
</dbReference>
<accession>A0A1I5CMZ1</accession>
<evidence type="ECO:0000313" key="2">
    <source>
        <dbReference type="Proteomes" id="UP000183642"/>
    </source>
</evidence>
<sequence>MDGDRSAVLLVRVWLEDGARSFRGRLTTLDTSAGRAGVDAATVALASSPRDVVEAVRAWLTEFLGDAPNPIDSDE</sequence>
<name>A0A1I5CMZ1_9ACTN</name>
<dbReference type="OrthoDB" id="5193634at2"/>
<proteinExistence type="predicted"/>
<dbReference type="RefSeq" id="WP_083427006.1">
    <property type="nucleotide sequence ID" value="NZ_FOWE01000001.1"/>
</dbReference>